<keyword evidence="2" id="KW-0806">Transcription termination</keyword>
<reference evidence="4" key="1">
    <citation type="submission" date="2023-10" db="EMBL/GenBank/DDBJ databases">
        <title>Chromosome-level genome of the transformable northern wattle, Acacia crassicarpa.</title>
        <authorList>
            <person name="Massaro I."/>
            <person name="Sinha N.R."/>
            <person name="Poethig S."/>
            <person name="Leichty A.R."/>
        </authorList>
    </citation>
    <scope>NUCLEOTIDE SEQUENCE</scope>
    <source>
        <strain evidence="4">Acra3RX</strain>
        <tissue evidence="4">Leaf</tissue>
    </source>
</reference>
<evidence type="ECO:0000256" key="1">
    <source>
        <dbReference type="ARBA" id="ARBA00007692"/>
    </source>
</evidence>
<gene>
    <name evidence="4" type="ORF">QN277_003815</name>
</gene>
<dbReference type="GO" id="GO:0006353">
    <property type="term" value="P:DNA-templated transcription termination"/>
    <property type="evidence" value="ECO:0007669"/>
    <property type="project" value="UniProtKB-KW"/>
</dbReference>
<keyword evidence="5" id="KW-1185">Reference proteome</keyword>
<comment type="caution">
    <text evidence="4">The sequence shown here is derived from an EMBL/GenBank/DDBJ whole genome shotgun (WGS) entry which is preliminary data.</text>
</comment>
<evidence type="ECO:0000313" key="5">
    <source>
        <dbReference type="Proteomes" id="UP001293593"/>
    </source>
</evidence>
<evidence type="ECO:0000256" key="3">
    <source>
        <dbReference type="ARBA" id="ARBA00022946"/>
    </source>
</evidence>
<dbReference type="EMBL" id="JAWXYG010000010">
    <property type="protein sequence ID" value="KAK4260737.1"/>
    <property type="molecule type" value="Genomic_DNA"/>
</dbReference>
<dbReference type="InterPro" id="IPR003690">
    <property type="entry name" value="MTERF"/>
</dbReference>
<dbReference type="GO" id="GO:0003676">
    <property type="term" value="F:nucleic acid binding"/>
    <property type="evidence" value="ECO:0007669"/>
    <property type="project" value="InterPro"/>
</dbReference>
<comment type="similarity">
    <text evidence="1">Belongs to the mTERF family.</text>
</comment>
<dbReference type="SMART" id="SM00733">
    <property type="entry name" value="Mterf"/>
    <property type="match status" value="6"/>
</dbReference>
<keyword evidence="2" id="KW-0805">Transcription regulation</keyword>
<protein>
    <submittedName>
        <fullName evidence="4">Uncharacterized protein</fullName>
    </submittedName>
</protein>
<dbReference type="InterPro" id="IPR038538">
    <property type="entry name" value="MTERF_sf"/>
</dbReference>
<dbReference type="Pfam" id="PF02536">
    <property type="entry name" value="mTERF"/>
    <property type="match status" value="2"/>
</dbReference>
<organism evidence="4 5">
    <name type="scientific">Acacia crassicarpa</name>
    <name type="common">northern wattle</name>
    <dbReference type="NCBI Taxonomy" id="499986"/>
    <lineage>
        <taxon>Eukaryota</taxon>
        <taxon>Viridiplantae</taxon>
        <taxon>Streptophyta</taxon>
        <taxon>Embryophyta</taxon>
        <taxon>Tracheophyta</taxon>
        <taxon>Spermatophyta</taxon>
        <taxon>Magnoliopsida</taxon>
        <taxon>eudicotyledons</taxon>
        <taxon>Gunneridae</taxon>
        <taxon>Pentapetalae</taxon>
        <taxon>rosids</taxon>
        <taxon>fabids</taxon>
        <taxon>Fabales</taxon>
        <taxon>Fabaceae</taxon>
        <taxon>Caesalpinioideae</taxon>
        <taxon>mimosoid clade</taxon>
        <taxon>Acacieae</taxon>
        <taxon>Acacia</taxon>
    </lineage>
</organism>
<dbReference type="AlphaFoldDB" id="A0AAE1MB81"/>
<dbReference type="Proteomes" id="UP001293593">
    <property type="component" value="Unassembled WGS sequence"/>
</dbReference>
<evidence type="ECO:0000256" key="2">
    <source>
        <dbReference type="ARBA" id="ARBA00022472"/>
    </source>
</evidence>
<dbReference type="PANTHER" id="PTHR13068">
    <property type="entry name" value="CGI-12 PROTEIN-RELATED"/>
    <property type="match status" value="1"/>
</dbReference>
<accession>A0AAE1MB81</accession>
<name>A0AAE1MB81_9FABA</name>
<evidence type="ECO:0000313" key="4">
    <source>
        <dbReference type="EMBL" id="KAK4260737.1"/>
    </source>
</evidence>
<proteinExistence type="inferred from homology"/>
<keyword evidence="3" id="KW-0809">Transit peptide</keyword>
<dbReference type="Gene3D" id="1.25.70.10">
    <property type="entry name" value="Transcription termination factor 3, mitochondrial"/>
    <property type="match status" value="3"/>
</dbReference>
<keyword evidence="2" id="KW-0804">Transcription</keyword>
<sequence length="551" mass="63708">MVSSLFFVFIVRRLSTSTKLPRISKINSRYKNLAIREAQNALTEYLHGTSCLPYVYAERISKNSPLLLASLIAKVDYSAGSFSKNLKKFLNYHPINEFEFFFESIGIDYNDVSGLLPSNKFFFSEDQTLLDAAAALSEFGFPWNELGKLYVESSSIFRSSAGELKSKLSELKKYGFCNVHLVGICLAFPYILSRGCEGDTESEALLNFLKLVFLDFELAFFVEENVNSWYKLCKKVQVFYDLSGDKERLVELIRRNKSIFLEHEEEVLIQKVEYFCGFDVNKEEVAVLLLQSPELLSLNLEKPMVNIMTLLEYFGLESENLKDVSQKYDHVLGTNKIANLPQVMRALNLHKWFFNKIKNGNHELLMKYIASYPDEDRAEEYQRGLEMIQVSRTPNHTMSKLHLLHSFGYGENALIFDLLAHLHGTSIELKERFDCLLSLGIEYSKLCKMVRMTPKILNQNVQAIEQKVRFLCQGMGSSLEYLHTYPGYLLFGLENRIKPRYRFHMWLVEKGLCTTDYSIASLVATSEKAFLARVYKMHPAAPKHWFEQFRF</sequence>
<dbReference type="PANTHER" id="PTHR13068:SF113">
    <property type="entry name" value="TRANSCRIPTION TERMINATION FACTOR MTEF18, MITOCHONDRIAL"/>
    <property type="match status" value="1"/>
</dbReference>